<evidence type="ECO:0000256" key="1">
    <source>
        <dbReference type="ARBA" id="ARBA00006611"/>
    </source>
</evidence>
<feature type="region of interest" description="Disordered" evidence="4">
    <location>
        <begin position="550"/>
        <end position="574"/>
    </location>
</feature>
<dbReference type="InterPro" id="IPR001482">
    <property type="entry name" value="T2SS/T4SS_dom"/>
</dbReference>
<proteinExistence type="inferred from homology"/>
<evidence type="ECO:0000259" key="5">
    <source>
        <dbReference type="Pfam" id="PF00437"/>
    </source>
</evidence>
<dbReference type="Proteomes" id="UP001595756">
    <property type="component" value="Unassembled WGS sequence"/>
</dbReference>
<dbReference type="PANTHER" id="PTHR30258">
    <property type="entry name" value="TYPE II SECRETION SYSTEM PROTEIN GSPE-RELATED"/>
    <property type="match status" value="1"/>
</dbReference>
<keyword evidence="3" id="KW-0067">ATP-binding</keyword>
<keyword evidence="2" id="KW-0547">Nucleotide-binding</keyword>
<dbReference type="PANTHER" id="PTHR30258:SF1">
    <property type="entry name" value="PROTEIN TRANSPORT PROTEIN HOFB HOMOLOG"/>
    <property type="match status" value="1"/>
</dbReference>
<feature type="domain" description="Bacterial type II secretion system protein E" evidence="5">
    <location>
        <begin position="140"/>
        <end position="494"/>
    </location>
</feature>
<name>A0ABV8S2L4_9BURK</name>
<evidence type="ECO:0000256" key="2">
    <source>
        <dbReference type="ARBA" id="ARBA00022741"/>
    </source>
</evidence>
<dbReference type="EMBL" id="JBHSDY010000010">
    <property type="protein sequence ID" value="MFC4299329.1"/>
    <property type="molecule type" value="Genomic_DNA"/>
</dbReference>
<dbReference type="Pfam" id="PF00437">
    <property type="entry name" value="T2SSE"/>
    <property type="match status" value="1"/>
</dbReference>
<dbReference type="Gene3D" id="3.40.50.300">
    <property type="entry name" value="P-loop containing nucleotide triphosphate hydrolases"/>
    <property type="match status" value="1"/>
</dbReference>
<evidence type="ECO:0000313" key="7">
    <source>
        <dbReference type="Proteomes" id="UP001595756"/>
    </source>
</evidence>
<dbReference type="InterPro" id="IPR027417">
    <property type="entry name" value="P-loop_NTPase"/>
</dbReference>
<dbReference type="Gene3D" id="3.30.450.90">
    <property type="match status" value="1"/>
</dbReference>
<accession>A0ABV8S2L4</accession>
<organism evidence="6 7">
    <name type="scientific">Castellaniella hirudinis</name>
    <dbReference type="NCBI Taxonomy" id="1144617"/>
    <lineage>
        <taxon>Bacteria</taxon>
        <taxon>Pseudomonadati</taxon>
        <taxon>Pseudomonadota</taxon>
        <taxon>Betaproteobacteria</taxon>
        <taxon>Burkholderiales</taxon>
        <taxon>Alcaligenaceae</taxon>
        <taxon>Castellaniella</taxon>
    </lineage>
</organism>
<keyword evidence="7" id="KW-1185">Reference proteome</keyword>
<dbReference type="RefSeq" id="WP_376813871.1">
    <property type="nucleotide sequence ID" value="NZ_JBHSDY010000010.1"/>
</dbReference>
<comment type="caution">
    <text evidence="6">The sequence shown here is derived from an EMBL/GenBank/DDBJ whole genome shotgun (WGS) entry which is preliminary data.</text>
</comment>
<evidence type="ECO:0000256" key="3">
    <source>
        <dbReference type="ARBA" id="ARBA00022840"/>
    </source>
</evidence>
<protein>
    <submittedName>
        <fullName evidence="6">ATPase, T2SS/T4P/T4SS family</fullName>
    </submittedName>
</protein>
<evidence type="ECO:0000313" key="6">
    <source>
        <dbReference type="EMBL" id="MFC4299329.1"/>
    </source>
</evidence>
<dbReference type="SUPFAM" id="SSF52540">
    <property type="entry name" value="P-loop containing nucleoside triphosphate hydrolases"/>
    <property type="match status" value="1"/>
</dbReference>
<evidence type="ECO:0000256" key="4">
    <source>
        <dbReference type="SAM" id="MobiDB-lite"/>
    </source>
</evidence>
<comment type="similarity">
    <text evidence="1">Belongs to the GSP E family.</text>
</comment>
<sequence>MKPWTSALSLAEPPPPFDPARAGVIDHPGQLSALRPEVRRVLARDLGVQALADRICPVERADGSVTLLARAEYVGSDQADALERRLRAAGRVLSEPARYVLPAALLLALSREGGAAALAQAGDRTPTALAGVFQDLVEWGVRQGATDLHLNVLRDAAESEVRYTVAGRYVAPERFRHMPTGLLRDVLAVAWMDIQGGNGAVFDPLLEQQGSLLRRVDGRAYTLRWASLAADRGPSVCLRFLSRDAGSGPATLGGLGYRADQVACFERVLKSEGGALVFAGTVGSGKSTALATLIRGLPAHRKIITLEEPVEYRIDRAVQNTIGRDLDQQAHGRYAAKLRTLKRSAMTDVLLGEIRDAESGLAFMDLAGSGVNVYTTVHAPSARAIVDRLASDFIAVPRDFLTTPGLLKLLVYQALLPRLCPHCALPAAPAELVRQQPGGGIGHWRRWLGWIGQAWEIDPAVLRLRNPDGCAQCRRAALPELFGYDGRTVAAECLEPGLPGADGGDGYVPDPRASAMAHAMEKAAAGQVDPRDVEVRFMAFETLLLRQGRLPAGGSTPRGAVSHDVPPRGAGAHR</sequence>
<gene>
    <name evidence="6" type="ORF">ACFO0J_14895</name>
</gene>
<reference evidence="7" key="1">
    <citation type="journal article" date="2019" name="Int. J. Syst. Evol. Microbiol.">
        <title>The Global Catalogue of Microorganisms (GCM) 10K type strain sequencing project: providing services to taxonomists for standard genome sequencing and annotation.</title>
        <authorList>
            <consortium name="The Broad Institute Genomics Platform"/>
            <consortium name="The Broad Institute Genome Sequencing Center for Infectious Disease"/>
            <person name="Wu L."/>
            <person name="Ma J."/>
        </authorList>
    </citation>
    <scope>NUCLEOTIDE SEQUENCE [LARGE SCALE GENOMIC DNA]</scope>
    <source>
        <strain evidence="7">CGMCC 1.19029</strain>
    </source>
</reference>